<dbReference type="InterPro" id="IPR011990">
    <property type="entry name" value="TPR-like_helical_dom_sf"/>
</dbReference>
<dbReference type="Pfam" id="PF07980">
    <property type="entry name" value="SusD_RagB"/>
    <property type="match status" value="1"/>
</dbReference>
<evidence type="ECO:0000313" key="8">
    <source>
        <dbReference type="Proteomes" id="UP000540519"/>
    </source>
</evidence>
<dbReference type="OrthoDB" id="9794888at2"/>
<dbReference type="AlphaFoldDB" id="A0A7X2ZVL8"/>
<proteinExistence type="inferred from homology"/>
<comment type="caution">
    <text evidence="7">The sequence shown here is derived from an EMBL/GenBank/DDBJ whole genome shotgun (WGS) entry which is preliminary data.</text>
</comment>
<comment type="similarity">
    <text evidence="2">Belongs to the SusD family.</text>
</comment>
<dbReference type="Gene3D" id="1.25.40.390">
    <property type="match status" value="1"/>
</dbReference>
<dbReference type="InterPro" id="IPR012944">
    <property type="entry name" value="SusD_RagB_dom"/>
</dbReference>
<evidence type="ECO:0000256" key="5">
    <source>
        <dbReference type="ARBA" id="ARBA00023237"/>
    </source>
</evidence>
<dbReference type="EMBL" id="RCNR01000035">
    <property type="protein sequence ID" value="MUH37238.1"/>
    <property type="molecule type" value="Genomic_DNA"/>
</dbReference>
<keyword evidence="5" id="KW-0998">Cell outer membrane</keyword>
<evidence type="ECO:0000259" key="6">
    <source>
        <dbReference type="Pfam" id="PF07980"/>
    </source>
</evidence>
<dbReference type="PROSITE" id="PS51257">
    <property type="entry name" value="PROKAR_LIPOPROTEIN"/>
    <property type="match status" value="1"/>
</dbReference>
<organism evidence="7 8">
    <name type="scientific">Zobellia amurskyensis</name>
    <dbReference type="NCBI Taxonomy" id="248905"/>
    <lineage>
        <taxon>Bacteria</taxon>
        <taxon>Pseudomonadati</taxon>
        <taxon>Bacteroidota</taxon>
        <taxon>Flavobacteriia</taxon>
        <taxon>Flavobacteriales</taxon>
        <taxon>Flavobacteriaceae</taxon>
        <taxon>Zobellia</taxon>
    </lineage>
</organism>
<reference evidence="7 8" key="1">
    <citation type="journal article" date="2019" name="Mar. Drugs">
        <title>Comparative Genomics and CAZyme Genome Repertoires of Marine Zobellia amurskyensis KMM 3526(T) and Zobellia laminariae KMM 3676(T).</title>
        <authorList>
            <person name="Chernysheva N."/>
            <person name="Bystritskaya E."/>
            <person name="Stenkova A."/>
            <person name="Golovkin I."/>
            <person name="Nedashkovskaya O."/>
            <person name="Isaeva M."/>
        </authorList>
    </citation>
    <scope>NUCLEOTIDE SEQUENCE [LARGE SCALE GENOMIC DNA]</scope>
    <source>
        <strain evidence="7 8">KMM 3526</strain>
    </source>
</reference>
<keyword evidence="8" id="KW-1185">Reference proteome</keyword>
<evidence type="ECO:0000256" key="3">
    <source>
        <dbReference type="ARBA" id="ARBA00022729"/>
    </source>
</evidence>
<protein>
    <submittedName>
        <fullName evidence="7">RagB/SusD family nutrient uptake outer membrane protein</fullName>
    </submittedName>
</protein>
<keyword evidence="4" id="KW-0472">Membrane</keyword>
<accession>A0A7X2ZVL8</accession>
<gene>
    <name evidence="7" type="ORF">D9O36_15410</name>
</gene>
<dbReference type="Proteomes" id="UP000540519">
    <property type="component" value="Unassembled WGS sequence"/>
</dbReference>
<dbReference type="GO" id="GO:0009279">
    <property type="term" value="C:cell outer membrane"/>
    <property type="evidence" value="ECO:0007669"/>
    <property type="project" value="UniProtKB-SubCell"/>
</dbReference>
<evidence type="ECO:0000256" key="2">
    <source>
        <dbReference type="ARBA" id="ARBA00006275"/>
    </source>
</evidence>
<evidence type="ECO:0000256" key="4">
    <source>
        <dbReference type="ARBA" id="ARBA00023136"/>
    </source>
</evidence>
<name>A0A7X2ZVL8_9FLAO</name>
<dbReference type="RefSeq" id="WP_155600588.1">
    <property type="nucleotide sequence ID" value="NZ_RCNR01000035.1"/>
</dbReference>
<evidence type="ECO:0000313" key="7">
    <source>
        <dbReference type="EMBL" id="MUH37238.1"/>
    </source>
</evidence>
<feature type="domain" description="RagB/SusD" evidence="6">
    <location>
        <begin position="343"/>
        <end position="424"/>
    </location>
</feature>
<dbReference type="SUPFAM" id="SSF48452">
    <property type="entry name" value="TPR-like"/>
    <property type="match status" value="1"/>
</dbReference>
<comment type="subcellular location">
    <subcellularLocation>
        <location evidence="1">Cell outer membrane</location>
    </subcellularLocation>
</comment>
<evidence type="ECO:0000256" key="1">
    <source>
        <dbReference type="ARBA" id="ARBA00004442"/>
    </source>
</evidence>
<sequence length="447" mass="48058">MKIIKQLKIVTIIAAIFLVTACELDGGESLNGASTSSISDDLSRGELPQALSGVLSDMRVGLSTNTDVLSIVGREYYYFTSSDPRYEGDVVVGNLNNNTFYVTTPWGARYAAIKDANLILEGLDNTTSDLSDAEISATRGTISTLKAHELLMLSNNQHDNGIRIDVSDSESLGAFVDRTGALDAIADLLNSAATDLNSGGDELPFNMTPGYDDLRKSDATSGDQLPLTPADLLEFNRALLARVEAYRGNYPAVLAALEDSFFDLNGDLRNGVYHNFSLSGADLSNPLFIALNQEANVRVAHGSFITDAEDGDGRVGKAVERLENRDASGLIGTHDVAIYASLTDDVPIIRNEELILLYAEANMATNPTEAVAALDVLRTAAGLPAYAGATTATALEDELLYNRRYSLFGEGHRWIDMRRFGKLAELPNDRATDNVPAALPVPANENK</sequence>
<keyword evidence="3" id="KW-0732">Signal</keyword>